<keyword evidence="1" id="KW-0472">Membrane</keyword>
<dbReference type="EMBL" id="JMIH01000014">
    <property type="protein sequence ID" value="KEO74555.1"/>
    <property type="molecule type" value="Genomic_DNA"/>
</dbReference>
<keyword evidence="3" id="KW-1185">Reference proteome</keyword>
<evidence type="ECO:0000256" key="1">
    <source>
        <dbReference type="SAM" id="Phobius"/>
    </source>
</evidence>
<evidence type="ECO:0000313" key="2">
    <source>
        <dbReference type="EMBL" id="KEO74555.1"/>
    </source>
</evidence>
<keyword evidence="1" id="KW-0812">Transmembrane</keyword>
<dbReference type="eggNOG" id="COG2426">
    <property type="taxonomic scope" value="Bacteria"/>
</dbReference>
<dbReference type="PANTHER" id="PTHR36007">
    <property type="entry name" value="TRANSPORT PROTEIN-RELATED"/>
    <property type="match status" value="1"/>
</dbReference>
<feature type="transmembrane region" description="Helical" evidence="1">
    <location>
        <begin position="34"/>
        <end position="54"/>
    </location>
</feature>
<keyword evidence="1" id="KW-1133">Transmembrane helix</keyword>
<name>A0A074L256_9BACT</name>
<dbReference type="STRING" id="1048983.EL17_02455"/>
<dbReference type="Proteomes" id="UP000027821">
    <property type="component" value="Unassembled WGS sequence"/>
</dbReference>
<protein>
    <submittedName>
        <fullName evidence="2">Ligand-binding protein SH3</fullName>
    </submittedName>
</protein>
<comment type="caution">
    <text evidence="2">The sequence shown here is derived from an EMBL/GenBank/DDBJ whole genome shotgun (WGS) entry which is preliminary data.</text>
</comment>
<accession>A0A074L256</accession>
<dbReference type="PANTHER" id="PTHR36007:SF2">
    <property type="entry name" value="TRANSPORT PROTEIN-RELATED"/>
    <property type="match status" value="1"/>
</dbReference>
<dbReference type="OrthoDB" id="360192at2"/>
<dbReference type="InterPro" id="IPR009577">
    <property type="entry name" value="Sm_multidrug_ex"/>
</dbReference>
<gene>
    <name evidence="2" type="ORF">EL17_02455</name>
</gene>
<dbReference type="Pfam" id="PF06695">
    <property type="entry name" value="Sm_multidrug_ex"/>
    <property type="match status" value="1"/>
</dbReference>
<reference evidence="2 3" key="1">
    <citation type="submission" date="2014-04" db="EMBL/GenBank/DDBJ databases">
        <title>Characterization and application of a salt tolerant electro-active bacterium.</title>
        <authorList>
            <person name="Yang L."/>
            <person name="Wei S."/>
            <person name="Tay Q.X.M."/>
        </authorList>
    </citation>
    <scope>NUCLEOTIDE SEQUENCE [LARGE SCALE GENOMIC DNA]</scope>
    <source>
        <strain evidence="2 3">LY1</strain>
    </source>
</reference>
<evidence type="ECO:0000313" key="3">
    <source>
        <dbReference type="Proteomes" id="UP000027821"/>
    </source>
</evidence>
<proteinExistence type="predicted"/>
<feature type="transmembrane region" description="Helical" evidence="1">
    <location>
        <begin position="89"/>
        <end position="117"/>
    </location>
</feature>
<organism evidence="2 3">
    <name type="scientific">Anditalea andensis</name>
    <dbReference type="NCBI Taxonomy" id="1048983"/>
    <lineage>
        <taxon>Bacteria</taxon>
        <taxon>Pseudomonadati</taxon>
        <taxon>Bacteroidota</taxon>
        <taxon>Cytophagia</taxon>
        <taxon>Cytophagales</taxon>
        <taxon>Cytophagaceae</taxon>
        <taxon>Anditalea</taxon>
    </lineage>
</organism>
<feature type="transmembrane region" description="Helical" evidence="1">
    <location>
        <begin position="123"/>
        <end position="143"/>
    </location>
</feature>
<dbReference type="AlphaFoldDB" id="A0A074L256"/>
<sequence length="155" mass="17377">MEHLIFTFLFSISPLGEGRVGIPYGIINGLNPYLAFGVGLIANLLVFPLMMFLIDTFNTKLWKYRPYKKGSIKLMRRAKNGVGEKIQKYGFWGLMVFVMIPLPITGAYMGTIAASIFKVERKKALLAISLGVLVSCFIIAFFGTQVNKIDLAFFH</sequence>
<dbReference type="RefSeq" id="WP_035070383.1">
    <property type="nucleotide sequence ID" value="NZ_JMIH01000014.1"/>
</dbReference>